<proteinExistence type="predicted"/>
<dbReference type="AlphaFoldDB" id="A0AA40E224"/>
<evidence type="ECO:0000313" key="2">
    <source>
        <dbReference type="Proteomes" id="UP001172102"/>
    </source>
</evidence>
<reference evidence="1" key="1">
    <citation type="submission" date="2023-06" db="EMBL/GenBank/DDBJ databases">
        <title>Genome-scale phylogeny and comparative genomics of the fungal order Sordariales.</title>
        <authorList>
            <consortium name="Lawrence Berkeley National Laboratory"/>
            <person name="Hensen N."/>
            <person name="Bonometti L."/>
            <person name="Westerberg I."/>
            <person name="Brannstrom I.O."/>
            <person name="Guillou S."/>
            <person name="Cros-Aarteil S."/>
            <person name="Calhoun S."/>
            <person name="Haridas S."/>
            <person name="Kuo A."/>
            <person name="Mondo S."/>
            <person name="Pangilinan J."/>
            <person name="Riley R."/>
            <person name="Labutti K."/>
            <person name="Andreopoulos B."/>
            <person name="Lipzen A."/>
            <person name="Chen C."/>
            <person name="Yanf M."/>
            <person name="Daum C."/>
            <person name="Ng V."/>
            <person name="Clum A."/>
            <person name="Steindorff A."/>
            <person name="Ohm R."/>
            <person name="Martin F."/>
            <person name="Silar P."/>
            <person name="Natvig D."/>
            <person name="Lalanne C."/>
            <person name="Gautier V."/>
            <person name="Ament-Velasquez S.L."/>
            <person name="Kruys A."/>
            <person name="Hutchinson M.I."/>
            <person name="Powell A.J."/>
            <person name="Barry K."/>
            <person name="Miller A.N."/>
            <person name="Grigoriev I.V."/>
            <person name="Debuchy R."/>
            <person name="Gladieux P."/>
            <person name="Thoren M.H."/>
            <person name="Johannesson H."/>
        </authorList>
    </citation>
    <scope>NUCLEOTIDE SEQUENCE</scope>
    <source>
        <strain evidence="1">SMH4607-1</strain>
    </source>
</reference>
<dbReference type="EMBL" id="JAUKUA010000002">
    <property type="protein sequence ID" value="KAK0724130.1"/>
    <property type="molecule type" value="Genomic_DNA"/>
</dbReference>
<name>A0AA40E224_9PEZI</name>
<organism evidence="1 2">
    <name type="scientific">Lasiosphaeris hirsuta</name>
    <dbReference type="NCBI Taxonomy" id="260670"/>
    <lineage>
        <taxon>Eukaryota</taxon>
        <taxon>Fungi</taxon>
        <taxon>Dikarya</taxon>
        <taxon>Ascomycota</taxon>
        <taxon>Pezizomycotina</taxon>
        <taxon>Sordariomycetes</taxon>
        <taxon>Sordariomycetidae</taxon>
        <taxon>Sordariales</taxon>
        <taxon>Lasiosphaeriaceae</taxon>
        <taxon>Lasiosphaeris</taxon>
    </lineage>
</organism>
<keyword evidence="2" id="KW-1185">Reference proteome</keyword>
<dbReference type="Proteomes" id="UP001172102">
    <property type="component" value="Unassembled WGS sequence"/>
</dbReference>
<comment type="caution">
    <text evidence="1">The sequence shown here is derived from an EMBL/GenBank/DDBJ whole genome shotgun (WGS) entry which is preliminary data.</text>
</comment>
<gene>
    <name evidence="1" type="ORF">B0H67DRAFT_479808</name>
</gene>
<protein>
    <submittedName>
        <fullName evidence="1">Uncharacterized protein</fullName>
    </submittedName>
</protein>
<evidence type="ECO:0000313" key="1">
    <source>
        <dbReference type="EMBL" id="KAK0724130.1"/>
    </source>
</evidence>
<sequence length="273" mass="31435">MAVEDAVLPSWSWVSWQGNVQSESWQSGHDYLRQNNSAEQVSRWQTIPTVQWHYSEDLSSTRYPIVSRAPEWRHLYQHTSTLLPPGWKHHTDAATDDSYFTHESIPNHQFWYPIPVGIGNGRASRSRYLHCKTRRASLEVFPEPYRSCTGRCTVVALRDPDGKFAGCLRLNVWVQDARSSQPLTAFDLIELSSGSVCLDNNDGEDLLDHPLTDVFDEWAVPYWDKDRKGIYEFYNVMFIEWKAPGVASRLAVGRVFKSVWERIAREEGEVAIS</sequence>
<accession>A0AA40E224</accession>